<dbReference type="GO" id="GO:0006897">
    <property type="term" value="P:endocytosis"/>
    <property type="evidence" value="ECO:0007669"/>
    <property type="project" value="TreeGrafter"/>
</dbReference>
<dbReference type="InterPro" id="IPR003130">
    <property type="entry name" value="GED"/>
</dbReference>
<dbReference type="GO" id="GO:0008017">
    <property type="term" value="F:microtubule binding"/>
    <property type="evidence" value="ECO:0007669"/>
    <property type="project" value="TreeGrafter"/>
</dbReference>
<organism evidence="2 3">
    <name type="scientific">Mycena sanguinolenta</name>
    <dbReference type="NCBI Taxonomy" id="230812"/>
    <lineage>
        <taxon>Eukaryota</taxon>
        <taxon>Fungi</taxon>
        <taxon>Dikarya</taxon>
        <taxon>Basidiomycota</taxon>
        <taxon>Agaricomycotina</taxon>
        <taxon>Agaricomycetes</taxon>
        <taxon>Agaricomycetidae</taxon>
        <taxon>Agaricales</taxon>
        <taxon>Marasmiineae</taxon>
        <taxon>Mycenaceae</taxon>
        <taxon>Mycena</taxon>
    </lineage>
</organism>
<dbReference type="GO" id="GO:0005739">
    <property type="term" value="C:mitochondrion"/>
    <property type="evidence" value="ECO:0007669"/>
    <property type="project" value="TreeGrafter"/>
</dbReference>
<dbReference type="Pfam" id="PF02212">
    <property type="entry name" value="GED"/>
    <property type="match status" value="1"/>
</dbReference>
<dbReference type="SMART" id="SM00302">
    <property type="entry name" value="GED"/>
    <property type="match status" value="1"/>
</dbReference>
<dbReference type="EMBL" id="JACAZH010000004">
    <property type="protein sequence ID" value="KAF7370891.1"/>
    <property type="molecule type" value="Genomic_DNA"/>
</dbReference>
<proteinExistence type="predicted"/>
<dbReference type="PANTHER" id="PTHR11566">
    <property type="entry name" value="DYNAMIN"/>
    <property type="match status" value="1"/>
</dbReference>
<dbReference type="GO" id="GO:0003924">
    <property type="term" value="F:GTPase activity"/>
    <property type="evidence" value="ECO:0007669"/>
    <property type="project" value="InterPro"/>
</dbReference>
<protein>
    <submittedName>
        <fullName evidence="2">Dynamin-related protein DNM1</fullName>
    </submittedName>
</protein>
<evidence type="ECO:0000259" key="1">
    <source>
        <dbReference type="PROSITE" id="PS51388"/>
    </source>
</evidence>
<dbReference type="GO" id="GO:0048312">
    <property type="term" value="P:intracellular distribution of mitochondria"/>
    <property type="evidence" value="ECO:0007669"/>
    <property type="project" value="TreeGrafter"/>
</dbReference>
<dbReference type="PANTHER" id="PTHR11566:SF235">
    <property type="entry name" value="DYNAMIN-RELATED PROTEIN DNM1"/>
    <property type="match status" value="1"/>
</dbReference>
<comment type="caution">
    <text evidence="2">The sequence shown here is derived from an EMBL/GenBank/DDBJ whole genome shotgun (WGS) entry which is preliminary data.</text>
</comment>
<gene>
    <name evidence="2" type="ORF">MSAN_00723000</name>
</gene>
<evidence type="ECO:0000313" key="2">
    <source>
        <dbReference type="EMBL" id="KAF7370891.1"/>
    </source>
</evidence>
<dbReference type="GO" id="GO:0005874">
    <property type="term" value="C:microtubule"/>
    <property type="evidence" value="ECO:0007669"/>
    <property type="project" value="TreeGrafter"/>
</dbReference>
<dbReference type="AlphaFoldDB" id="A0A8H6Z5W0"/>
<dbReference type="InterPro" id="IPR020850">
    <property type="entry name" value="GED_dom"/>
</dbReference>
<sequence length="203" mass="21964">MAQTHRGSPPSARETFLNYFFGQAGPGPIAGSSVTEHLGHQIRSSAGGMSSIVPVGRDVSAAEGATTMAIASGLTTQRDGSNAAYDMKSLGKHIEAIPADGNNLTLREEMETSLIRSLIASYFGIVRQSIQDLVPKAIMHLLVNHTSYHVQNRLVASLYKPELFQEMLHEDEGLVAERARVKALLDAYKEAFKTLSDVNVKPT</sequence>
<name>A0A8H6Z5W0_9AGAR</name>
<dbReference type="InterPro" id="IPR022812">
    <property type="entry name" value="Dynamin"/>
</dbReference>
<dbReference type="Proteomes" id="UP000623467">
    <property type="component" value="Unassembled WGS sequence"/>
</dbReference>
<keyword evidence="3" id="KW-1185">Reference proteome</keyword>
<dbReference type="GO" id="GO:0000266">
    <property type="term" value="P:mitochondrial fission"/>
    <property type="evidence" value="ECO:0007669"/>
    <property type="project" value="TreeGrafter"/>
</dbReference>
<dbReference type="PROSITE" id="PS51388">
    <property type="entry name" value="GED"/>
    <property type="match status" value="1"/>
</dbReference>
<dbReference type="GO" id="GO:0016559">
    <property type="term" value="P:peroxisome fission"/>
    <property type="evidence" value="ECO:0007669"/>
    <property type="project" value="TreeGrafter"/>
</dbReference>
<evidence type="ECO:0000313" key="3">
    <source>
        <dbReference type="Proteomes" id="UP000623467"/>
    </source>
</evidence>
<accession>A0A8H6Z5W0</accession>
<dbReference type="GO" id="GO:0016020">
    <property type="term" value="C:membrane"/>
    <property type="evidence" value="ECO:0007669"/>
    <property type="project" value="TreeGrafter"/>
</dbReference>
<dbReference type="OrthoDB" id="5061070at2759"/>
<feature type="domain" description="GED" evidence="1">
    <location>
        <begin position="112"/>
        <end position="203"/>
    </location>
</feature>
<dbReference type="GO" id="GO:0005525">
    <property type="term" value="F:GTP binding"/>
    <property type="evidence" value="ECO:0007669"/>
    <property type="project" value="InterPro"/>
</dbReference>
<reference evidence="2" key="1">
    <citation type="submission" date="2020-05" db="EMBL/GenBank/DDBJ databases">
        <title>Mycena genomes resolve the evolution of fungal bioluminescence.</title>
        <authorList>
            <person name="Tsai I.J."/>
        </authorList>
    </citation>
    <scope>NUCLEOTIDE SEQUENCE</scope>
    <source>
        <strain evidence="2">160909Yilan</strain>
    </source>
</reference>
<dbReference type="GO" id="GO:0005777">
    <property type="term" value="C:peroxisome"/>
    <property type="evidence" value="ECO:0007669"/>
    <property type="project" value="TreeGrafter"/>
</dbReference>
<dbReference type="Gene3D" id="1.20.120.1240">
    <property type="entry name" value="Dynamin, middle domain"/>
    <property type="match status" value="1"/>
</dbReference>